<dbReference type="PANTHER" id="PTHR43390:SF1">
    <property type="entry name" value="CHLOROPLAST PROCESSING PEPTIDASE"/>
    <property type="match status" value="1"/>
</dbReference>
<dbReference type="Proteomes" id="UP001499942">
    <property type="component" value="Unassembled WGS sequence"/>
</dbReference>
<dbReference type="PRINTS" id="PR00727">
    <property type="entry name" value="LEADERPTASE"/>
</dbReference>
<dbReference type="SUPFAM" id="SSF51306">
    <property type="entry name" value="LexA/Signal peptidase"/>
    <property type="match status" value="1"/>
</dbReference>
<dbReference type="CDD" id="cd06530">
    <property type="entry name" value="S26_SPase_I"/>
    <property type="match status" value="1"/>
</dbReference>
<gene>
    <name evidence="5" type="primary">lepB_1</name>
    <name evidence="5" type="ORF">GCM10010393_58400</name>
</gene>
<evidence type="ECO:0000313" key="5">
    <source>
        <dbReference type="EMBL" id="GAA2517807.1"/>
    </source>
</evidence>
<comment type="subcellular location">
    <subcellularLocation>
        <location evidence="1">Cell membrane</location>
        <topology evidence="1">Single-pass type II membrane protein</topology>
    </subcellularLocation>
    <subcellularLocation>
        <location evidence="3">Membrane</location>
        <topology evidence="3">Single-pass type II membrane protein</topology>
    </subcellularLocation>
</comment>
<proteinExistence type="inferred from homology"/>
<dbReference type="EC" id="3.4.21.89" evidence="3"/>
<feature type="transmembrane region" description="Helical" evidence="3">
    <location>
        <begin position="208"/>
        <end position="229"/>
    </location>
</feature>
<keyword evidence="3" id="KW-0812">Transmembrane</keyword>
<feature type="domain" description="Peptidase S26" evidence="4">
    <location>
        <begin position="25"/>
        <end position="181"/>
    </location>
</feature>
<dbReference type="RefSeq" id="WP_344366770.1">
    <property type="nucleotide sequence ID" value="NZ_BAAASR010000049.1"/>
</dbReference>
<reference evidence="5 6" key="1">
    <citation type="journal article" date="2019" name="Int. J. Syst. Evol. Microbiol.">
        <title>The Global Catalogue of Microorganisms (GCM) 10K type strain sequencing project: providing services to taxonomists for standard genome sequencing and annotation.</title>
        <authorList>
            <consortium name="The Broad Institute Genomics Platform"/>
            <consortium name="The Broad Institute Genome Sequencing Center for Infectious Disease"/>
            <person name="Wu L."/>
            <person name="Ma J."/>
        </authorList>
    </citation>
    <scope>NUCLEOTIDE SEQUENCE [LARGE SCALE GENOMIC DNA]</scope>
    <source>
        <strain evidence="5 6">JCM 5062</strain>
    </source>
</reference>
<accession>A0ABN3NAV1</accession>
<evidence type="ECO:0000313" key="6">
    <source>
        <dbReference type="Proteomes" id="UP001499942"/>
    </source>
</evidence>
<feature type="transmembrane region" description="Helical" evidence="3">
    <location>
        <begin position="21"/>
        <end position="39"/>
    </location>
</feature>
<keyword evidence="3" id="KW-0378">Hydrolase</keyword>
<sequence length="248" mass="25403">MGKDNTTDDGHGRLGSALSGLAVAVGCVLFLGGFVWGAVQYQPYTVPTDSMSPTIEVGDRVLAQRIDGAEVRRGDVVVFEDPAWGDLPMVKRVVGVGGDKVACCDGDGRLTINGKAVEEPYLRPGGPASLTEFSASVPDGQMFLLGDERGTSQDSRVHLQGPGHGSVPRSAVSGRLDAVAWPSTAMVERPRSFAALPGGVSRPGPVKLVVGSVVAGAVLILGGAAYGPIARVLSRTRGRSGTRAGAGA</sequence>
<dbReference type="Gene3D" id="2.10.109.10">
    <property type="entry name" value="Umud Fragment, subunit A"/>
    <property type="match status" value="1"/>
</dbReference>
<evidence type="ECO:0000256" key="3">
    <source>
        <dbReference type="RuleBase" id="RU362042"/>
    </source>
</evidence>
<comment type="caution">
    <text evidence="5">The sequence shown here is derived from an EMBL/GenBank/DDBJ whole genome shotgun (WGS) entry which is preliminary data.</text>
</comment>
<dbReference type="InterPro" id="IPR036286">
    <property type="entry name" value="LexA/Signal_pep-like_sf"/>
</dbReference>
<evidence type="ECO:0000256" key="2">
    <source>
        <dbReference type="ARBA" id="ARBA00009370"/>
    </source>
</evidence>
<dbReference type="NCBIfam" id="TIGR02227">
    <property type="entry name" value="sigpep_I_bact"/>
    <property type="match status" value="1"/>
</dbReference>
<dbReference type="Pfam" id="PF10502">
    <property type="entry name" value="Peptidase_S26"/>
    <property type="match status" value="1"/>
</dbReference>
<keyword evidence="6" id="KW-1185">Reference proteome</keyword>
<protein>
    <recommendedName>
        <fullName evidence="3">Signal peptidase I</fullName>
        <ecNumber evidence="3">3.4.21.89</ecNumber>
    </recommendedName>
</protein>
<name>A0ABN3NAV1_9ACTN</name>
<keyword evidence="3" id="KW-1133">Transmembrane helix</keyword>
<keyword evidence="3" id="KW-0645">Protease</keyword>
<keyword evidence="3" id="KW-0472">Membrane</keyword>
<evidence type="ECO:0000256" key="1">
    <source>
        <dbReference type="ARBA" id="ARBA00004401"/>
    </source>
</evidence>
<dbReference type="PROSITE" id="PS51257">
    <property type="entry name" value="PROKAR_LIPOPROTEIN"/>
    <property type="match status" value="1"/>
</dbReference>
<organism evidence="5 6">
    <name type="scientific">Streptomyces gobitricini</name>
    <dbReference type="NCBI Taxonomy" id="68211"/>
    <lineage>
        <taxon>Bacteria</taxon>
        <taxon>Bacillati</taxon>
        <taxon>Actinomycetota</taxon>
        <taxon>Actinomycetes</taxon>
        <taxon>Kitasatosporales</taxon>
        <taxon>Streptomycetaceae</taxon>
        <taxon>Streptomyces</taxon>
    </lineage>
</organism>
<dbReference type="PANTHER" id="PTHR43390">
    <property type="entry name" value="SIGNAL PEPTIDASE I"/>
    <property type="match status" value="1"/>
</dbReference>
<comment type="caution">
    <text evidence="3">Lacks conserved residue(s) required for the propagation of feature annotation.</text>
</comment>
<evidence type="ECO:0000259" key="4">
    <source>
        <dbReference type="Pfam" id="PF10502"/>
    </source>
</evidence>
<dbReference type="InterPro" id="IPR000223">
    <property type="entry name" value="Pept_S26A_signal_pept_1"/>
</dbReference>
<comment type="catalytic activity">
    <reaction evidence="3">
        <text>Cleavage of hydrophobic, N-terminal signal or leader sequences from secreted and periplasmic proteins.</text>
        <dbReference type="EC" id="3.4.21.89"/>
    </reaction>
</comment>
<dbReference type="EMBL" id="BAAASR010000049">
    <property type="protein sequence ID" value="GAA2517807.1"/>
    <property type="molecule type" value="Genomic_DNA"/>
</dbReference>
<dbReference type="InterPro" id="IPR019533">
    <property type="entry name" value="Peptidase_S26"/>
</dbReference>
<comment type="similarity">
    <text evidence="2 3">Belongs to the peptidase S26 family.</text>
</comment>